<dbReference type="SMART" id="SM00448">
    <property type="entry name" value="REC"/>
    <property type="match status" value="1"/>
</dbReference>
<dbReference type="PANTHER" id="PTHR44591">
    <property type="entry name" value="STRESS RESPONSE REGULATOR PROTEIN 1"/>
    <property type="match status" value="1"/>
</dbReference>
<dbReference type="PROSITE" id="PS50110">
    <property type="entry name" value="RESPONSE_REGULATORY"/>
    <property type="match status" value="1"/>
</dbReference>
<keyword evidence="5" id="KW-1185">Reference proteome</keyword>
<organism evidence="4 5">
    <name type="scientific">Phenylobacterium haematophilum</name>
    <dbReference type="NCBI Taxonomy" id="98513"/>
    <lineage>
        <taxon>Bacteria</taxon>
        <taxon>Pseudomonadati</taxon>
        <taxon>Pseudomonadota</taxon>
        <taxon>Alphaproteobacteria</taxon>
        <taxon>Caulobacterales</taxon>
        <taxon>Caulobacteraceae</taxon>
        <taxon>Phenylobacterium</taxon>
    </lineage>
</organism>
<dbReference type="Proteomes" id="UP000530564">
    <property type="component" value="Unassembled WGS sequence"/>
</dbReference>
<dbReference type="InterPro" id="IPR001789">
    <property type="entry name" value="Sig_transdc_resp-reg_receiver"/>
</dbReference>
<evidence type="ECO:0000313" key="5">
    <source>
        <dbReference type="Proteomes" id="UP000530564"/>
    </source>
</evidence>
<gene>
    <name evidence="4" type="ORF">GGQ61_004130</name>
</gene>
<dbReference type="Gene3D" id="3.40.50.2300">
    <property type="match status" value="1"/>
</dbReference>
<dbReference type="RefSeq" id="WP_343056238.1">
    <property type="nucleotide sequence ID" value="NZ_JACIDK010000010.1"/>
</dbReference>
<dbReference type="InterPro" id="IPR011006">
    <property type="entry name" value="CheY-like_superfamily"/>
</dbReference>
<reference evidence="4 5" key="1">
    <citation type="submission" date="2020-08" db="EMBL/GenBank/DDBJ databases">
        <title>Genomic Encyclopedia of Type Strains, Phase IV (KMG-IV): sequencing the most valuable type-strain genomes for metagenomic binning, comparative biology and taxonomic classification.</title>
        <authorList>
            <person name="Goeker M."/>
        </authorList>
    </citation>
    <scope>NUCLEOTIDE SEQUENCE [LARGE SCALE GENOMIC DNA]</scope>
    <source>
        <strain evidence="4 5">DSM 21793</strain>
    </source>
</reference>
<dbReference type="GO" id="GO:0000160">
    <property type="term" value="P:phosphorelay signal transduction system"/>
    <property type="evidence" value="ECO:0007669"/>
    <property type="project" value="InterPro"/>
</dbReference>
<feature type="domain" description="Response regulatory" evidence="3">
    <location>
        <begin position="8"/>
        <end position="123"/>
    </location>
</feature>
<dbReference type="AlphaFoldDB" id="A0A840A442"/>
<protein>
    <submittedName>
        <fullName evidence="4">DNA-binding response OmpR family regulator</fullName>
    </submittedName>
</protein>
<dbReference type="SUPFAM" id="SSF52172">
    <property type="entry name" value="CheY-like"/>
    <property type="match status" value="1"/>
</dbReference>
<comment type="caution">
    <text evidence="4">The sequence shown here is derived from an EMBL/GenBank/DDBJ whole genome shotgun (WGS) entry which is preliminary data.</text>
</comment>
<keyword evidence="4" id="KW-0238">DNA-binding</keyword>
<dbReference type="GO" id="GO:0003677">
    <property type="term" value="F:DNA binding"/>
    <property type="evidence" value="ECO:0007669"/>
    <property type="project" value="UniProtKB-KW"/>
</dbReference>
<evidence type="ECO:0000256" key="2">
    <source>
        <dbReference type="PROSITE-ProRule" id="PRU00169"/>
    </source>
</evidence>
<evidence type="ECO:0000256" key="1">
    <source>
        <dbReference type="ARBA" id="ARBA00022553"/>
    </source>
</evidence>
<dbReference type="Pfam" id="PF00072">
    <property type="entry name" value="Response_reg"/>
    <property type="match status" value="1"/>
</dbReference>
<dbReference type="EMBL" id="JACIDK010000010">
    <property type="protein sequence ID" value="MBB3893386.1"/>
    <property type="molecule type" value="Genomic_DNA"/>
</dbReference>
<evidence type="ECO:0000259" key="3">
    <source>
        <dbReference type="PROSITE" id="PS50110"/>
    </source>
</evidence>
<accession>A0A840A442</accession>
<keyword evidence="1 2" id="KW-0597">Phosphoprotein</keyword>
<proteinExistence type="predicted"/>
<feature type="modified residue" description="4-aspartylphosphate" evidence="2">
    <location>
        <position position="60"/>
    </location>
</feature>
<dbReference type="InterPro" id="IPR050595">
    <property type="entry name" value="Bact_response_regulator"/>
</dbReference>
<dbReference type="PANTHER" id="PTHR44591:SF21">
    <property type="entry name" value="TWO-COMPONENT RESPONSE REGULATOR"/>
    <property type="match status" value="1"/>
</dbReference>
<sequence>MSINSLGVVLAVDDDALVLELMGAAVEEAGFVVKAAPNLSAALDVLRSHPADRIVALVTDVRLGAQSGWELARCARALDPELPVLYVTGDSGHEWSSQGVPRSHILVKPFSLEALGAAVSALVRDG</sequence>
<name>A0A840A442_9CAUL</name>
<evidence type="ECO:0000313" key="4">
    <source>
        <dbReference type="EMBL" id="MBB3893386.1"/>
    </source>
</evidence>